<dbReference type="Proteomes" id="UP001163624">
    <property type="component" value="Chromosome"/>
</dbReference>
<evidence type="ECO:0008006" key="4">
    <source>
        <dbReference type="Google" id="ProtNLM"/>
    </source>
</evidence>
<dbReference type="PROSITE" id="PS51257">
    <property type="entry name" value="PROKAR_LIPOPROTEIN"/>
    <property type="match status" value="1"/>
</dbReference>
<accession>A0ABY6ZVQ2</accession>
<evidence type="ECO:0000256" key="1">
    <source>
        <dbReference type="SAM" id="MobiDB-lite"/>
    </source>
</evidence>
<gene>
    <name evidence="2" type="ORF">OU419_24405</name>
</gene>
<reference evidence="2" key="1">
    <citation type="submission" date="2022-11" db="EMBL/GenBank/DDBJ databases">
        <title>Pseudomonas triclosanedens sp. nov., a triclosan degrader isolated from activated sludge.</title>
        <authorList>
            <person name="Yin Y."/>
            <person name="Lu Z."/>
        </authorList>
    </citation>
    <scope>NUCLEOTIDE SEQUENCE</scope>
    <source>
        <strain evidence="2">ZM23</strain>
    </source>
</reference>
<protein>
    <recommendedName>
        <fullName evidence="4">Lipoprotein</fullName>
    </recommendedName>
</protein>
<keyword evidence="3" id="KW-1185">Reference proteome</keyword>
<name>A0ABY6ZVQ2_9PSED</name>
<feature type="compositionally biased region" description="Low complexity" evidence="1">
    <location>
        <begin position="26"/>
        <end position="40"/>
    </location>
</feature>
<dbReference type="EMBL" id="CP113432">
    <property type="protein sequence ID" value="WAI48856.1"/>
    <property type="molecule type" value="Genomic_DNA"/>
</dbReference>
<sequence length="323" mass="36180">MHKKYVLAGMITAALLSGCNGEDKPAAAQPAQSSASQAPSKPMTEAEIAAEKRRRVFNPTPEERAQDAAEEAARHADDSVTVTLADAGKNEDFGSYLEIDNGLDMALLYNSLTESPASPSAILETNSGWTLFSYDDKKLTDLLHKYGNARDSFDKRDIAAKIEPLIIAREDSLKKNRFVKIDLGSRTDLSKYDFDRKGFANNHSLFQVPDKSQMTERQKYLYGDIPLLRPTISFSDVSNYNMGVTNGKEFQFLPIEDEQVARKLEKYVAERKQYSITIYGVVNELRQGKLKKTEPQRTMYMTVQKMVIWDTNDPKVVLATIGG</sequence>
<dbReference type="RefSeq" id="WP_254472521.1">
    <property type="nucleotide sequence ID" value="NZ_CP113432.1"/>
</dbReference>
<evidence type="ECO:0000313" key="3">
    <source>
        <dbReference type="Proteomes" id="UP001163624"/>
    </source>
</evidence>
<organism evidence="2 3">
    <name type="scientific">Pseudomonas triclosanedens</name>
    <dbReference type="NCBI Taxonomy" id="2961893"/>
    <lineage>
        <taxon>Bacteria</taxon>
        <taxon>Pseudomonadati</taxon>
        <taxon>Pseudomonadota</taxon>
        <taxon>Gammaproteobacteria</taxon>
        <taxon>Pseudomonadales</taxon>
        <taxon>Pseudomonadaceae</taxon>
        <taxon>Pseudomonas</taxon>
    </lineage>
</organism>
<evidence type="ECO:0000313" key="2">
    <source>
        <dbReference type="EMBL" id="WAI48856.1"/>
    </source>
</evidence>
<proteinExistence type="predicted"/>
<feature type="region of interest" description="Disordered" evidence="1">
    <location>
        <begin position="21"/>
        <end position="63"/>
    </location>
</feature>